<feature type="compositionally biased region" description="Polar residues" evidence="7">
    <location>
        <begin position="1"/>
        <end position="16"/>
    </location>
</feature>
<accession>G0VKH4</accession>
<dbReference type="PANTHER" id="PTHR23319">
    <property type="entry name" value="GRAM DOMAIN CONTAINING 1B, ISOFORM E"/>
    <property type="match status" value="1"/>
</dbReference>
<reference evidence="10 11" key="1">
    <citation type="journal article" date="2011" name="Proc. Natl. Acad. Sci. U.S.A.">
        <title>Evolutionary erosion of yeast sex chromosomes by mating-type switching accidents.</title>
        <authorList>
            <person name="Gordon J.L."/>
            <person name="Armisen D."/>
            <person name="Proux-Wera E."/>
            <person name="Oheigeartaigh S.S."/>
            <person name="Byrne K.P."/>
            <person name="Wolfe K.H."/>
        </authorList>
    </citation>
    <scope>NUCLEOTIDE SEQUENCE [LARGE SCALE GENOMIC DNA]</scope>
    <source>
        <strain evidence="11">ATCC 76901 / BCRC 22586 / CBS 4309 / NBRC 1992 / NRRL Y-12630</strain>
    </source>
</reference>
<dbReference type="InterPro" id="IPR004182">
    <property type="entry name" value="GRAM"/>
</dbReference>
<dbReference type="Gene3D" id="2.30.29.30">
    <property type="entry name" value="Pleckstrin-homology domain (PH domain)/Phosphotyrosine-binding domain (PTB)"/>
    <property type="match status" value="1"/>
</dbReference>
<keyword evidence="5 8" id="KW-0472">Membrane</keyword>
<comment type="subcellular location">
    <subcellularLocation>
        <location evidence="6">Endomembrane system</location>
        <topology evidence="6">Single-pass membrane protein</topology>
    </subcellularLocation>
    <subcellularLocation>
        <location evidence="1">Endoplasmic reticulum membrane</location>
    </subcellularLocation>
</comment>
<comment type="similarity">
    <text evidence="2">Belongs to the YSP2 family.</text>
</comment>
<dbReference type="SMART" id="SM00568">
    <property type="entry name" value="GRAM"/>
    <property type="match status" value="1"/>
</dbReference>
<dbReference type="HOGENOM" id="CLU_015638_1_0_1"/>
<dbReference type="Pfam" id="PF02893">
    <property type="entry name" value="GRAM"/>
    <property type="match status" value="1"/>
</dbReference>
<evidence type="ECO:0000256" key="8">
    <source>
        <dbReference type="SAM" id="Phobius"/>
    </source>
</evidence>
<dbReference type="OrthoDB" id="2162691at2759"/>
<evidence type="ECO:0000256" key="4">
    <source>
        <dbReference type="ARBA" id="ARBA00022989"/>
    </source>
</evidence>
<dbReference type="GO" id="GO:0140268">
    <property type="term" value="C:endoplasmic reticulum-plasma membrane contact site"/>
    <property type="evidence" value="ECO:0007669"/>
    <property type="project" value="TreeGrafter"/>
</dbReference>
<evidence type="ECO:0000256" key="7">
    <source>
        <dbReference type="SAM" id="MobiDB-lite"/>
    </source>
</evidence>
<keyword evidence="4 8" id="KW-1133">Transmembrane helix</keyword>
<dbReference type="GO" id="GO:0005789">
    <property type="term" value="C:endoplasmic reticulum membrane"/>
    <property type="evidence" value="ECO:0007669"/>
    <property type="project" value="UniProtKB-SubCell"/>
</dbReference>
<dbReference type="PROSITE" id="PS51778">
    <property type="entry name" value="VAST"/>
    <property type="match status" value="1"/>
</dbReference>
<dbReference type="GeneID" id="96905709"/>
<keyword evidence="3 8" id="KW-0812">Transmembrane</keyword>
<organism evidence="10 11">
    <name type="scientific">Naumovozyma castellii</name>
    <name type="common">Yeast</name>
    <name type="synonym">Saccharomyces castellii</name>
    <dbReference type="NCBI Taxonomy" id="27288"/>
    <lineage>
        <taxon>Eukaryota</taxon>
        <taxon>Fungi</taxon>
        <taxon>Dikarya</taxon>
        <taxon>Ascomycota</taxon>
        <taxon>Saccharomycotina</taxon>
        <taxon>Saccharomycetes</taxon>
        <taxon>Saccharomycetales</taxon>
        <taxon>Saccharomycetaceae</taxon>
        <taxon>Naumovozyma</taxon>
    </lineage>
</organism>
<dbReference type="InParanoid" id="G0VKH4"/>
<dbReference type="InterPro" id="IPR051482">
    <property type="entry name" value="Cholesterol_transport"/>
</dbReference>
<keyword evidence="11" id="KW-1185">Reference proteome</keyword>
<dbReference type="PANTHER" id="PTHR23319:SF4">
    <property type="entry name" value="GRAM DOMAIN CONTAINING 1B, ISOFORM E"/>
    <property type="match status" value="1"/>
</dbReference>
<evidence type="ECO:0000256" key="1">
    <source>
        <dbReference type="ARBA" id="ARBA00004586"/>
    </source>
</evidence>
<dbReference type="CDD" id="cd13220">
    <property type="entry name" value="PH-GRAM_GRAMDC"/>
    <property type="match status" value="1"/>
</dbReference>
<evidence type="ECO:0000313" key="11">
    <source>
        <dbReference type="Proteomes" id="UP000001640"/>
    </source>
</evidence>
<gene>
    <name evidence="10" type="primary">NCAS0J00280</name>
    <name evidence="10" type="ordered locus">NCAS_0J00280</name>
</gene>
<dbReference type="RefSeq" id="XP_003678350.1">
    <property type="nucleotide sequence ID" value="XM_003678302.1"/>
</dbReference>
<dbReference type="EMBL" id="HE576761">
    <property type="protein sequence ID" value="CCC72008.1"/>
    <property type="molecule type" value="Genomic_DNA"/>
</dbReference>
<feature type="region of interest" description="Disordered" evidence="7">
    <location>
        <begin position="413"/>
        <end position="452"/>
    </location>
</feature>
<dbReference type="KEGG" id="ncs:NCAS_0J00280"/>
<dbReference type="AlphaFoldDB" id="G0VKH4"/>
<dbReference type="GO" id="GO:0120015">
    <property type="term" value="F:sterol transfer activity"/>
    <property type="evidence" value="ECO:0007669"/>
    <property type="project" value="TreeGrafter"/>
</dbReference>
<evidence type="ECO:0000313" key="10">
    <source>
        <dbReference type="EMBL" id="CCC72008.1"/>
    </source>
</evidence>
<feature type="compositionally biased region" description="Low complexity" evidence="7">
    <location>
        <begin position="17"/>
        <end position="27"/>
    </location>
</feature>
<dbReference type="eggNOG" id="KOG1032">
    <property type="taxonomic scope" value="Eukaryota"/>
</dbReference>
<dbReference type="GO" id="GO:0032366">
    <property type="term" value="P:intracellular sterol transport"/>
    <property type="evidence" value="ECO:0007669"/>
    <property type="project" value="TreeGrafter"/>
</dbReference>
<name>G0VKH4_NAUCA</name>
<dbReference type="OMA" id="HHETEFP"/>
<dbReference type="Pfam" id="PF16016">
    <property type="entry name" value="VASt"/>
    <property type="match status" value="1"/>
</dbReference>
<protein>
    <recommendedName>
        <fullName evidence="9">VASt domain-containing protein</fullName>
    </recommendedName>
</protein>
<feature type="transmembrane region" description="Helical" evidence="8">
    <location>
        <begin position="734"/>
        <end position="754"/>
    </location>
</feature>
<sequence>MDSNTSNWGTESWQVLNTNNSSSGTNSPRIVNSAKIKPIDTPNKQSVMLINDDKDMDVDPLVRANQSHYDKSDGVQTPQEKASSYTIKFHSPVGFHEGSPKTDTNLSLSLKSSPANPHMSDITPISKRQDVVGNTKNALDSVTDIIAATNSGTPSRNQSVSGSSTSSFFDNVLNSLQFRSNSVSNSNSPPHEPSQTVLLRDPSHGVKEYFYQRRASAADIEANYNSTNFVKETYKDTNIHYATKERNADFHFIFTTIPTSDRLLDDFICVLNREFPYQGSLYISENHVCFNSTLLGWVAKIEIPLQDIISLEKTSSNGLFPGGISIVAKNHAMRTQFNGFVSRDAVFELLILLWSDATAGTDLMGRSQETILSSTMNDRPIMIDSTFTDLIRPNSGHNRKILRDPRTINNDAIIDKAINSVDGDDEDDDDDDDTTTEEDEDDSRSNSNPLIDKQITLKETQKFFKFKEGSNFHYDGPFIHHETEFPYDPEKNDEHVLSELEFNGAPGLIFELIFSETNHSFLLEFLKSQESSEISPIGSFDKVGKDGFHFRDYSYIKKLNFSVGPKSTNCDAEETLIHQDNYDYINIVNTTRTPNVPSGKSFSTKARYMFRWGSNTTCVLKISYWVDWTGSSWIKPLIESSVKTGMTSSTEDLVKQLGKYVEDYVEEVEVDASMSTTEYAAGSIRHEQRSVVSEKNISLIDEKIFMKDESMRKQIEPVKLINPSGKHIRWIERYLPFILIAILILFCINVCYIIHLQRTISRLETMITMPNHFLATEREPVLSSKIIDIPAKFDIFKRWIHNNEGEVNNEKVLEQVYLFLRSILQKGDNSEKNMKFRKELLERLTNLMNS</sequence>
<evidence type="ECO:0000256" key="6">
    <source>
        <dbReference type="ARBA" id="ARBA00037847"/>
    </source>
</evidence>
<dbReference type="GO" id="GO:0005739">
    <property type="term" value="C:mitochondrion"/>
    <property type="evidence" value="ECO:0007669"/>
    <property type="project" value="TreeGrafter"/>
</dbReference>
<dbReference type="InterPro" id="IPR031968">
    <property type="entry name" value="VASt"/>
</dbReference>
<proteinExistence type="inferred from homology"/>
<dbReference type="GO" id="GO:0005886">
    <property type="term" value="C:plasma membrane"/>
    <property type="evidence" value="ECO:0007669"/>
    <property type="project" value="TreeGrafter"/>
</dbReference>
<dbReference type="GO" id="GO:0032934">
    <property type="term" value="F:sterol binding"/>
    <property type="evidence" value="ECO:0007669"/>
    <property type="project" value="TreeGrafter"/>
</dbReference>
<evidence type="ECO:0000256" key="2">
    <source>
        <dbReference type="ARBA" id="ARBA00006582"/>
    </source>
</evidence>
<evidence type="ECO:0000259" key="9">
    <source>
        <dbReference type="PROSITE" id="PS51778"/>
    </source>
</evidence>
<dbReference type="InterPro" id="IPR011993">
    <property type="entry name" value="PH-like_dom_sf"/>
</dbReference>
<dbReference type="GO" id="GO:0032541">
    <property type="term" value="C:cortical endoplasmic reticulum"/>
    <property type="evidence" value="ECO:0007669"/>
    <property type="project" value="TreeGrafter"/>
</dbReference>
<feature type="compositionally biased region" description="Acidic residues" evidence="7">
    <location>
        <begin position="422"/>
        <end position="442"/>
    </location>
</feature>
<feature type="region of interest" description="Disordered" evidence="7">
    <location>
        <begin position="1"/>
        <end position="39"/>
    </location>
</feature>
<dbReference type="Proteomes" id="UP000001640">
    <property type="component" value="Chromosome 10"/>
</dbReference>
<reference key="2">
    <citation type="submission" date="2011-08" db="EMBL/GenBank/DDBJ databases">
        <title>Genome sequence of Naumovozyma castellii.</title>
        <authorList>
            <person name="Gordon J.L."/>
            <person name="Armisen D."/>
            <person name="Proux-Wera E."/>
            <person name="OhEigeartaigh S.S."/>
            <person name="Byrne K.P."/>
            <person name="Wolfe K.H."/>
        </authorList>
    </citation>
    <scope>NUCLEOTIDE SEQUENCE</scope>
    <source>
        <strain>Type strain:CBS 4309</strain>
    </source>
</reference>
<feature type="domain" description="VASt" evidence="9">
    <location>
        <begin position="493"/>
        <end position="665"/>
    </location>
</feature>
<evidence type="ECO:0000256" key="3">
    <source>
        <dbReference type="ARBA" id="ARBA00022692"/>
    </source>
</evidence>
<evidence type="ECO:0000256" key="5">
    <source>
        <dbReference type="ARBA" id="ARBA00023136"/>
    </source>
</evidence>